<reference evidence="1" key="1">
    <citation type="journal article" date="2020" name="Nature">
        <title>Giant virus diversity and host interactions through global metagenomics.</title>
        <authorList>
            <person name="Schulz F."/>
            <person name="Roux S."/>
            <person name="Paez-Espino D."/>
            <person name="Jungbluth S."/>
            <person name="Walsh D.A."/>
            <person name="Denef V.J."/>
            <person name="McMahon K.D."/>
            <person name="Konstantinidis K.T."/>
            <person name="Eloe-Fadrosh E.A."/>
            <person name="Kyrpides N.C."/>
            <person name="Woyke T."/>
        </authorList>
    </citation>
    <scope>NUCLEOTIDE SEQUENCE</scope>
    <source>
        <strain evidence="1">GVMAG-M-3300009422-16</strain>
    </source>
</reference>
<sequence length="177" mass="20354">MSSNMNTSLSNSLLFAQCLFTVSLAYTAYSNRIRILENCNYHYINFRKYLNNLKPITVIETIKLNSATIYHINLLGTPFIVNDLDIDIDRYNNLKNSLIIPHSPNDILEGVINQSGQQRDITDLSKLLIGPFLDQITAKNEKWIFEYLEKKLNYKNIASLDIALINGKNNNLKNRNI</sequence>
<dbReference type="EMBL" id="MN739058">
    <property type="protein sequence ID" value="QHS86549.1"/>
    <property type="molecule type" value="Genomic_DNA"/>
</dbReference>
<accession>A0A6C0B4T7</accession>
<dbReference type="AlphaFoldDB" id="A0A6C0B4T7"/>
<protein>
    <submittedName>
        <fullName evidence="1">Uncharacterized protein</fullName>
    </submittedName>
</protein>
<proteinExistence type="predicted"/>
<organism evidence="1">
    <name type="scientific">viral metagenome</name>
    <dbReference type="NCBI Taxonomy" id="1070528"/>
    <lineage>
        <taxon>unclassified sequences</taxon>
        <taxon>metagenomes</taxon>
        <taxon>organismal metagenomes</taxon>
    </lineage>
</organism>
<name>A0A6C0B4T7_9ZZZZ</name>
<evidence type="ECO:0000313" key="1">
    <source>
        <dbReference type="EMBL" id="QHS86549.1"/>
    </source>
</evidence>